<dbReference type="PROSITE" id="PS51007">
    <property type="entry name" value="CYTC"/>
    <property type="match status" value="1"/>
</dbReference>
<evidence type="ECO:0000256" key="2">
    <source>
        <dbReference type="ARBA" id="ARBA00022617"/>
    </source>
</evidence>
<dbReference type="PATRIC" id="fig|857265.3.peg.694"/>
<evidence type="ECO:0000256" key="6">
    <source>
        <dbReference type="PIRSR" id="PIRSR602324-1"/>
    </source>
</evidence>
<feature type="binding site" description="axial binding residue" evidence="6">
    <location>
        <position position="83"/>
    </location>
    <ligand>
        <name>heme c</name>
        <dbReference type="ChEBI" id="CHEBI:61717"/>
    </ligand>
    <ligandPart>
        <name>Fe</name>
        <dbReference type="ChEBI" id="CHEBI:18248"/>
    </ligandPart>
</feature>
<keyword evidence="4" id="KW-0249">Electron transport</keyword>
<feature type="binding site" description="axial binding residue" evidence="6">
    <location>
        <position position="38"/>
    </location>
    <ligand>
        <name>heme c</name>
        <dbReference type="ChEBI" id="CHEBI:61717"/>
    </ligand>
    <ligandPart>
        <name>Fe</name>
        <dbReference type="ChEBI" id="CHEBI:18248"/>
    </ligandPart>
</feature>
<evidence type="ECO:0000313" key="10">
    <source>
        <dbReference type="Proteomes" id="UP000037939"/>
    </source>
</evidence>
<dbReference type="GO" id="GO:0020037">
    <property type="term" value="F:heme binding"/>
    <property type="evidence" value="ECO:0007669"/>
    <property type="project" value="InterPro"/>
</dbReference>
<evidence type="ECO:0000256" key="4">
    <source>
        <dbReference type="ARBA" id="ARBA00022982"/>
    </source>
</evidence>
<dbReference type="GO" id="GO:0005506">
    <property type="term" value="F:iron ion binding"/>
    <property type="evidence" value="ECO:0007669"/>
    <property type="project" value="InterPro"/>
</dbReference>
<dbReference type="GO" id="GO:0009055">
    <property type="term" value="F:electron transfer activity"/>
    <property type="evidence" value="ECO:0007669"/>
    <property type="project" value="InterPro"/>
</dbReference>
<dbReference type="OrthoDB" id="9814063at2"/>
<keyword evidence="10" id="KW-1185">Reference proteome</keyword>
<keyword evidence="7" id="KW-0732">Signal</keyword>
<sequence>MFKNAFTLVSAASLFLTSYSFAATPAEIAKANNCLACHSVDQKIVGPSYKEVAAKYKGNKKAEALLIAKVKNGGSGSFGPMPMPPNPQVSDADLKTLVKWILAQK</sequence>
<evidence type="ECO:0000256" key="7">
    <source>
        <dbReference type="SAM" id="SignalP"/>
    </source>
</evidence>
<dbReference type="SUPFAM" id="SSF46626">
    <property type="entry name" value="Cytochrome c"/>
    <property type="match status" value="1"/>
</dbReference>
<comment type="PTM">
    <text evidence="6">Binds 1 heme c group covalently per subunit.</text>
</comment>
<proteinExistence type="predicted"/>
<accession>A0A0N0XKW5</accession>
<reference evidence="9 10" key="1">
    <citation type="submission" date="2015-07" db="EMBL/GenBank/DDBJ databases">
        <title>Draft genome sequence of the Amantichitinum ursilacus IGB-41, a new chitin-degrading bacterium.</title>
        <authorList>
            <person name="Kirstahler P."/>
            <person name="Guenther M."/>
            <person name="Grumaz C."/>
            <person name="Rupp S."/>
            <person name="Zibek S."/>
            <person name="Sohn K."/>
        </authorList>
    </citation>
    <scope>NUCLEOTIDE SEQUENCE [LARGE SCALE GENOMIC DNA]</scope>
    <source>
        <strain evidence="9 10">IGB-41</strain>
    </source>
</reference>
<keyword evidence="5 6" id="KW-0408">Iron</keyword>
<feature type="chain" id="PRO_5005863091" evidence="7">
    <location>
        <begin position="23"/>
        <end position="105"/>
    </location>
</feature>
<dbReference type="PRINTS" id="PR00606">
    <property type="entry name" value="CYTCHROMECID"/>
</dbReference>
<protein>
    <submittedName>
        <fullName evidence="9">Cytochrome c-552</fullName>
    </submittedName>
</protein>
<feature type="signal peptide" evidence="7">
    <location>
        <begin position="1"/>
        <end position="22"/>
    </location>
</feature>
<gene>
    <name evidence="9" type="primary">cyt</name>
    <name evidence="9" type="ORF">WG78_03400</name>
</gene>
<evidence type="ECO:0000259" key="8">
    <source>
        <dbReference type="PROSITE" id="PS51007"/>
    </source>
</evidence>
<comment type="caution">
    <text evidence="9">The sequence shown here is derived from an EMBL/GenBank/DDBJ whole genome shotgun (WGS) entry which is preliminary data.</text>
</comment>
<dbReference type="AlphaFoldDB" id="A0A0N0XKW5"/>
<dbReference type="STRING" id="857265.WG78_03400"/>
<dbReference type="InterPro" id="IPR002324">
    <property type="entry name" value="Cyt_c_ID"/>
</dbReference>
<evidence type="ECO:0000256" key="3">
    <source>
        <dbReference type="ARBA" id="ARBA00022723"/>
    </source>
</evidence>
<evidence type="ECO:0000256" key="1">
    <source>
        <dbReference type="ARBA" id="ARBA00022448"/>
    </source>
</evidence>
<name>A0A0N0XKW5_9NEIS</name>
<dbReference type="RefSeq" id="WP_053936370.1">
    <property type="nucleotide sequence ID" value="NZ_LAQT01000002.1"/>
</dbReference>
<keyword evidence="2 6" id="KW-0349">Heme</keyword>
<keyword evidence="3 6" id="KW-0479">Metal-binding</keyword>
<feature type="domain" description="Cytochrome c" evidence="8">
    <location>
        <begin position="20"/>
        <end position="105"/>
    </location>
</feature>
<organism evidence="9 10">
    <name type="scientific">Amantichitinum ursilacus</name>
    <dbReference type="NCBI Taxonomy" id="857265"/>
    <lineage>
        <taxon>Bacteria</taxon>
        <taxon>Pseudomonadati</taxon>
        <taxon>Pseudomonadota</taxon>
        <taxon>Betaproteobacteria</taxon>
        <taxon>Neisseriales</taxon>
        <taxon>Chitinibacteraceae</taxon>
        <taxon>Amantichitinum</taxon>
    </lineage>
</organism>
<keyword evidence="1" id="KW-0813">Transport</keyword>
<dbReference type="Gene3D" id="1.10.760.10">
    <property type="entry name" value="Cytochrome c-like domain"/>
    <property type="match status" value="1"/>
</dbReference>
<dbReference type="InterPro" id="IPR009056">
    <property type="entry name" value="Cyt_c-like_dom"/>
</dbReference>
<feature type="binding site" description="covalent" evidence="6">
    <location>
        <position position="34"/>
    </location>
    <ligand>
        <name>heme c</name>
        <dbReference type="ChEBI" id="CHEBI:61717"/>
    </ligand>
</feature>
<dbReference type="InterPro" id="IPR036909">
    <property type="entry name" value="Cyt_c-like_dom_sf"/>
</dbReference>
<dbReference type="EMBL" id="LAQT01000002">
    <property type="protein sequence ID" value="KPC54585.1"/>
    <property type="molecule type" value="Genomic_DNA"/>
</dbReference>
<evidence type="ECO:0000313" key="9">
    <source>
        <dbReference type="EMBL" id="KPC54585.1"/>
    </source>
</evidence>
<dbReference type="Pfam" id="PF00034">
    <property type="entry name" value="Cytochrom_C"/>
    <property type="match status" value="1"/>
</dbReference>
<evidence type="ECO:0000256" key="5">
    <source>
        <dbReference type="ARBA" id="ARBA00023004"/>
    </source>
</evidence>
<dbReference type="Proteomes" id="UP000037939">
    <property type="component" value="Unassembled WGS sequence"/>
</dbReference>